<dbReference type="InterPro" id="IPR000276">
    <property type="entry name" value="GPCR_Rhodpsn"/>
</dbReference>
<feature type="transmembrane region" description="Helical" evidence="12">
    <location>
        <begin position="227"/>
        <end position="250"/>
    </location>
</feature>
<dbReference type="OrthoDB" id="5957871at2759"/>
<evidence type="ECO:0000256" key="4">
    <source>
        <dbReference type="ARBA" id="ARBA00022692"/>
    </source>
</evidence>
<evidence type="ECO:0000256" key="10">
    <source>
        <dbReference type="RuleBase" id="RU000688"/>
    </source>
</evidence>
<keyword evidence="3" id="KW-1003">Cell membrane</keyword>
<dbReference type="GO" id="GO:0071880">
    <property type="term" value="P:adenylate cyclase-activating adrenergic receptor signaling pathway"/>
    <property type="evidence" value="ECO:0007669"/>
    <property type="project" value="TreeGrafter"/>
</dbReference>
<evidence type="ECO:0000313" key="15">
    <source>
        <dbReference type="Proteomes" id="UP000789390"/>
    </source>
</evidence>
<dbReference type="SMART" id="SM01381">
    <property type="entry name" value="7TM_GPCR_Srsx"/>
    <property type="match status" value="1"/>
</dbReference>
<keyword evidence="6 10" id="KW-0297">G-protein coupled receptor</keyword>
<feature type="transmembrane region" description="Helical" evidence="12">
    <location>
        <begin position="47"/>
        <end position="70"/>
    </location>
</feature>
<dbReference type="Proteomes" id="UP000789390">
    <property type="component" value="Unassembled WGS sequence"/>
</dbReference>
<feature type="transmembrane region" description="Helical" evidence="12">
    <location>
        <begin position="122"/>
        <end position="143"/>
    </location>
</feature>
<gene>
    <name evidence="14" type="ORF">DGAL_LOCUS6875</name>
</gene>
<organism evidence="14 15">
    <name type="scientific">Daphnia galeata</name>
    <dbReference type="NCBI Taxonomy" id="27404"/>
    <lineage>
        <taxon>Eukaryota</taxon>
        <taxon>Metazoa</taxon>
        <taxon>Ecdysozoa</taxon>
        <taxon>Arthropoda</taxon>
        <taxon>Crustacea</taxon>
        <taxon>Branchiopoda</taxon>
        <taxon>Diplostraca</taxon>
        <taxon>Cladocera</taxon>
        <taxon>Anomopoda</taxon>
        <taxon>Daphniidae</taxon>
        <taxon>Daphnia</taxon>
    </lineage>
</organism>
<feature type="transmembrane region" description="Helical" evidence="12">
    <location>
        <begin position="82"/>
        <end position="102"/>
    </location>
</feature>
<keyword evidence="8 10" id="KW-0675">Receptor</keyword>
<evidence type="ECO:0000256" key="2">
    <source>
        <dbReference type="ARBA" id="ARBA00010663"/>
    </source>
</evidence>
<evidence type="ECO:0000256" key="3">
    <source>
        <dbReference type="ARBA" id="ARBA00022475"/>
    </source>
</evidence>
<evidence type="ECO:0000256" key="1">
    <source>
        <dbReference type="ARBA" id="ARBA00004651"/>
    </source>
</evidence>
<proteinExistence type="inferred from homology"/>
<feature type="compositionally biased region" description="Polar residues" evidence="11">
    <location>
        <begin position="358"/>
        <end position="371"/>
    </location>
</feature>
<dbReference type="CDD" id="cd15067">
    <property type="entry name" value="7tmA_Dop1R2-like"/>
    <property type="match status" value="1"/>
</dbReference>
<evidence type="ECO:0000256" key="6">
    <source>
        <dbReference type="ARBA" id="ARBA00023040"/>
    </source>
</evidence>
<comment type="caution">
    <text evidence="14">The sequence shown here is derived from an EMBL/GenBank/DDBJ whole genome shotgun (WGS) entry which is preliminary data.</text>
</comment>
<accession>A0A8J2RKF4</accession>
<dbReference type="PANTHER" id="PTHR24248:SF185">
    <property type="entry name" value="DOPAMINE RECEPTOR 2"/>
    <property type="match status" value="1"/>
</dbReference>
<evidence type="ECO:0000256" key="8">
    <source>
        <dbReference type="ARBA" id="ARBA00023170"/>
    </source>
</evidence>
<dbReference type="GO" id="GO:0005886">
    <property type="term" value="C:plasma membrane"/>
    <property type="evidence" value="ECO:0007669"/>
    <property type="project" value="UniProtKB-SubCell"/>
</dbReference>
<dbReference type="Gene3D" id="1.20.1070.10">
    <property type="entry name" value="Rhodopsin 7-helix transmembrane proteins"/>
    <property type="match status" value="2"/>
</dbReference>
<feature type="region of interest" description="Disordered" evidence="11">
    <location>
        <begin position="338"/>
        <end position="378"/>
    </location>
</feature>
<protein>
    <recommendedName>
        <fullName evidence="13">G-protein coupled receptors family 1 profile domain-containing protein</fullName>
    </recommendedName>
</protein>
<evidence type="ECO:0000259" key="13">
    <source>
        <dbReference type="PROSITE" id="PS50262"/>
    </source>
</evidence>
<evidence type="ECO:0000256" key="11">
    <source>
        <dbReference type="SAM" id="MobiDB-lite"/>
    </source>
</evidence>
<keyword evidence="7 12" id="KW-0472">Membrane</keyword>
<comment type="similarity">
    <text evidence="2 10">Belongs to the G-protein coupled receptor 1 family.</text>
</comment>
<evidence type="ECO:0000256" key="5">
    <source>
        <dbReference type="ARBA" id="ARBA00022989"/>
    </source>
</evidence>
<feature type="transmembrane region" description="Helical" evidence="12">
    <location>
        <begin position="426"/>
        <end position="450"/>
    </location>
</feature>
<dbReference type="PRINTS" id="PR00237">
    <property type="entry name" value="GPCRRHODOPSN"/>
</dbReference>
<dbReference type="PROSITE" id="PS00237">
    <property type="entry name" value="G_PROTEIN_RECEP_F1_1"/>
    <property type="match status" value="1"/>
</dbReference>
<sequence length="580" mass="62831">MELVALSTLFNVTQWDEENSTSAIENATTEWPVLVEEKQNWDDGNPILALVLFSFCLATVLGNALVIAAVARERYLHTVTNYFIMSLAVADCLVGSIVMPFSAAVEMQSDKRWLFGRDLCDVWHSFDVLASTASILNLCVISMDRYWAITDPFTYPSRMTPKRAACFIALVWVCSSLISFPAIAWWRAVAVDLTHDSGKHLMSSSSTSNINERIHSVPDHCVFTDDIGYLVFSSTVSFYGPLSVMVFTYYRIYRAAVAQSRSLRLGIKQVVMASTGELGKGTGGGGSGSGSGGSGSAETVELLTLRIHRGGRAASDSRRCAAAAALLTYQAASRHQMAIDPSSTSSAAPSNNVLQIPDVSQPSTLKRQPQSIDRRHSPPEATIAALSISSSVDVSGDGGSGRLPIAKMNLSRKLAKIAKERKAAKTLGIVMGVFIACWLPFFVTNLLSAFCQSCIHNPERVVTVVTWLGWINSGMNPVIYACWSRDFRRAFARILCGCCPRLFHRWKRHSGKSGSNNTINHHHNLGGGSATTATISSMSTGANSSRPLSHTSIVLATPTSPMPDSPTFTSLCHHSTSFPM</sequence>
<evidence type="ECO:0000313" key="14">
    <source>
        <dbReference type="EMBL" id="CAH0104161.1"/>
    </source>
</evidence>
<feature type="compositionally biased region" description="Low complexity" evidence="11">
    <location>
        <begin position="341"/>
        <end position="352"/>
    </location>
</feature>
<dbReference type="EMBL" id="CAKKLH010000125">
    <property type="protein sequence ID" value="CAH0104161.1"/>
    <property type="molecule type" value="Genomic_DNA"/>
</dbReference>
<evidence type="ECO:0000256" key="9">
    <source>
        <dbReference type="ARBA" id="ARBA00023224"/>
    </source>
</evidence>
<dbReference type="Pfam" id="PF00001">
    <property type="entry name" value="7tm_1"/>
    <property type="match status" value="1"/>
</dbReference>
<reference evidence="14" key="1">
    <citation type="submission" date="2021-11" db="EMBL/GenBank/DDBJ databases">
        <authorList>
            <person name="Schell T."/>
        </authorList>
    </citation>
    <scope>NUCLEOTIDE SEQUENCE</scope>
    <source>
        <strain evidence="14">M5</strain>
    </source>
</reference>
<feature type="transmembrane region" description="Helical" evidence="12">
    <location>
        <begin position="164"/>
        <end position="186"/>
    </location>
</feature>
<comment type="subcellular location">
    <subcellularLocation>
        <location evidence="1">Cell membrane</location>
        <topology evidence="1">Multi-pass membrane protein</topology>
    </subcellularLocation>
</comment>
<keyword evidence="15" id="KW-1185">Reference proteome</keyword>
<dbReference type="GO" id="GO:0043410">
    <property type="term" value="P:positive regulation of MAPK cascade"/>
    <property type="evidence" value="ECO:0007669"/>
    <property type="project" value="TreeGrafter"/>
</dbReference>
<evidence type="ECO:0000256" key="7">
    <source>
        <dbReference type="ARBA" id="ARBA00023136"/>
    </source>
</evidence>
<dbReference type="GO" id="GO:0004930">
    <property type="term" value="F:G protein-coupled receptor activity"/>
    <property type="evidence" value="ECO:0007669"/>
    <property type="project" value="UniProtKB-KW"/>
</dbReference>
<dbReference type="PROSITE" id="PS50262">
    <property type="entry name" value="G_PROTEIN_RECEP_F1_2"/>
    <property type="match status" value="1"/>
</dbReference>
<keyword evidence="9 10" id="KW-0807">Transducer</keyword>
<dbReference type="SUPFAM" id="SSF81321">
    <property type="entry name" value="Family A G protein-coupled receptor-like"/>
    <property type="match status" value="1"/>
</dbReference>
<name>A0A8J2RKF4_9CRUS</name>
<dbReference type="InterPro" id="IPR017452">
    <property type="entry name" value="GPCR_Rhodpsn_7TM"/>
</dbReference>
<evidence type="ECO:0000256" key="12">
    <source>
        <dbReference type="SAM" id="Phobius"/>
    </source>
</evidence>
<feature type="domain" description="G-protein coupled receptors family 1 profile" evidence="13">
    <location>
        <begin position="62"/>
        <end position="480"/>
    </location>
</feature>
<dbReference type="AlphaFoldDB" id="A0A8J2RKF4"/>
<dbReference type="PANTHER" id="PTHR24248">
    <property type="entry name" value="ADRENERGIC RECEPTOR-RELATED G-PROTEIN COUPLED RECEPTOR"/>
    <property type="match status" value="1"/>
</dbReference>
<keyword evidence="4 10" id="KW-0812">Transmembrane</keyword>
<keyword evidence="5 12" id="KW-1133">Transmembrane helix</keyword>